<feature type="non-terminal residue" evidence="1">
    <location>
        <position position="1"/>
    </location>
</feature>
<gene>
    <name evidence="1" type="ORF">L9F63_009057</name>
</gene>
<keyword evidence="2" id="KW-1185">Reference proteome</keyword>
<evidence type="ECO:0000313" key="2">
    <source>
        <dbReference type="Proteomes" id="UP001233999"/>
    </source>
</evidence>
<organism evidence="1 2">
    <name type="scientific">Diploptera punctata</name>
    <name type="common">Pacific beetle cockroach</name>
    <dbReference type="NCBI Taxonomy" id="6984"/>
    <lineage>
        <taxon>Eukaryota</taxon>
        <taxon>Metazoa</taxon>
        <taxon>Ecdysozoa</taxon>
        <taxon>Arthropoda</taxon>
        <taxon>Hexapoda</taxon>
        <taxon>Insecta</taxon>
        <taxon>Pterygota</taxon>
        <taxon>Neoptera</taxon>
        <taxon>Polyneoptera</taxon>
        <taxon>Dictyoptera</taxon>
        <taxon>Blattodea</taxon>
        <taxon>Blaberoidea</taxon>
        <taxon>Blaberidae</taxon>
        <taxon>Diplopterinae</taxon>
        <taxon>Diploptera</taxon>
    </lineage>
</organism>
<comment type="caution">
    <text evidence="1">The sequence shown here is derived from an EMBL/GenBank/DDBJ whole genome shotgun (WGS) entry which is preliminary data.</text>
</comment>
<sequence length="216" mass="25011">LPATIHYDDLLAERVFTKRTNIQEMRNKCDTILYYSIKFYAGKRYKCVIECIFSRSTQIIKKMVHVLNIALLGLEKGKALLLEYCSYFFKMEFQNLAKNPGIVPLALTIKLVTVILSNCQLPQSSRCDSPNGQAPRKCARVLLFHLYQETSQFLILPSIKHREPIEITLARSRNYETVLHYNLAFSCYACSFTRELEQCTVRRELMEACNMCKLSS</sequence>
<protein>
    <submittedName>
        <fullName evidence="1">Uncharacterized protein</fullName>
    </submittedName>
</protein>
<name>A0AAD7Z4L2_DIPPU</name>
<reference evidence="1" key="2">
    <citation type="submission" date="2023-05" db="EMBL/GenBank/DDBJ databases">
        <authorList>
            <person name="Fouks B."/>
        </authorList>
    </citation>
    <scope>NUCLEOTIDE SEQUENCE</scope>
    <source>
        <strain evidence="1">Stay&amp;Tobe</strain>
        <tissue evidence="1">Testes</tissue>
    </source>
</reference>
<proteinExistence type="predicted"/>
<dbReference type="Proteomes" id="UP001233999">
    <property type="component" value="Unassembled WGS sequence"/>
</dbReference>
<evidence type="ECO:0000313" key="1">
    <source>
        <dbReference type="EMBL" id="KAJ9573572.1"/>
    </source>
</evidence>
<dbReference type="EMBL" id="JASPKZ010010695">
    <property type="protein sequence ID" value="KAJ9573572.1"/>
    <property type="molecule type" value="Genomic_DNA"/>
</dbReference>
<feature type="non-terminal residue" evidence="1">
    <location>
        <position position="216"/>
    </location>
</feature>
<accession>A0AAD7Z4L2</accession>
<dbReference type="AlphaFoldDB" id="A0AAD7Z4L2"/>
<reference evidence="1" key="1">
    <citation type="journal article" date="2023" name="IScience">
        <title>Live-bearing cockroach genome reveals convergent evolutionary mechanisms linked to viviparity in insects and beyond.</title>
        <authorList>
            <person name="Fouks B."/>
            <person name="Harrison M.C."/>
            <person name="Mikhailova A.A."/>
            <person name="Marchal E."/>
            <person name="English S."/>
            <person name="Carruthers M."/>
            <person name="Jennings E.C."/>
            <person name="Chiamaka E.L."/>
            <person name="Frigard R.A."/>
            <person name="Pippel M."/>
            <person name="Attardo G.M."/>
            <person name="Benoit J.B."/>
            <person name="Bornberg-Bauer E."/>
            <person name="Tobe S.S."/>
        </authorList>
    </citation>
    <scope>NUCLEOTIDE SEQUENCE</scope>
    <source>
        <strain evidence="1">Stay&amp;Tobe</strain>
    </source>
</reference>